<gene>
    <name evidence="1" type="ORF">L3Q82_018164</name>
</gene>
<accession>A0ACB8VIC9</accession>
<organism evidence="1 2">
    <name type="scientific">Scortum barcoo</name>
    <name type="common">barcoo grunter</name>
    <dbReference type="NCBI Taxonomy" id="214431"/>
    <lineage>
        <taxon>Eukaryota</taxon>
        <taxon>Metazoa</taxon>
        <taxon>Chordata</taxon>
        <taxon>Craniata</taxon>
        <taxon>Vertebrata</taxon>
        <taxon>Euteleostomi</taxon>
        <taxon>Actinopterygii</taxon>
        <taxon>Neopterygii</taxon>
        <taxon>Teleostei</taxon>
        <taxon>Neoteleostei</taxon>
        <taxon>Acanthomorphata</taxon>
        <taxon>Eupercaria</taxon>
        <taxon>Centrarchiformes</taxon>
        <taxon>Terapontoidei</taxon>
        <taxon>Terapontidae</taxon>
        <taxon>Scortum</taxon>
    </lineage>
</organism>
<protein>
    <submittedName>
        <fullName evidence="1">Uncharacterized protein</fullName>
    </submittedName>
</protein>
<evidence type="ECO:0000313" key="1">
    <source>
        <dbReference type="EMBL" id="KAI3355309.1"/>
    </source>
</evidence>
<evidence type="ECO:0000313" key="2">
    <source>
        <dbReference type="Proteomes" id="UP000831701"/>
    </source>
</evidence>
<comment type="caution">
    <text evidence="1">The sequence shown here is derived from an EMBL/GenBank/DDBJ whole genome shotgun (WGS) entry which is preliminary data.</text>
</comment>
<sequence length="536" mass="61321">MDLPAGGEPTGRRATTSPPFRAEPGRVPWARPGHQAPRLRALTPGLAPGWGPGIFKQKTDDVTFKYTTPITPAHWALFVWDFTYFWFLAMFVYLVVGLFRRSAYDWLYTTPAVLPYGFHVSFIINMSLNITWLFLFDRELLLPGLITSAMMALTDYMILFFSCQGLKIYGAWLNKYWKADLWFIRILVQNGVAVYTTWGTLFTLLNLTIYLQHQTSTSRCDCAMLSLLLLLLKLLAWFLLENFYLDEHVRYIMTIYPVVILWLTGTLSNSSSPGSQIYIFAAVILAISCIMFVARVALVTWRHHKRPLYTQNSNHVLVHAGSVALAVITQVISDFIFILAKESCVPNDFWPSAVFQTSSRNVSETFPLELTLDGWSQNFWIVIDFWSKAWLLYAVVGLCKRNVLGPESCNPEIHPPVFYQMWIMINIARMCSMSLWDRHYILGAVAVGWIVPVFSFYMLYISYSNLNKHKRWLTVNNPNVISWTRYLTQNGLAVFAWWSLLHAMVGLGVVFKYKAGVADPVISTVILTIVALFVII</sequence>
<name>A0ACB8VIC9_9TELE</name>
<keyword evidence="2" id="KW-1185">Reference proteome</keyword>
<dbReference type="EMBL" id="CM041551">
    <property type="protein sequence ID" value="KAI3355309.1"/>
    <property type="molecule type" value="Genomic_DNA"/>
</dbReference>
<proteinExistence type="predicted"/>
<reference evidence="1" key="1">
    <citation type="submission" date="2022-04" db="EMBL/GenBank/DDBJ databases">
        <title>Jade perch genome.</title>
        <authorList>
            <person name="Chao B."/>
        </authorList>
    </citation>
    <scope>NUCLEOTIDE SEQUENCE</scope>
    <source>
        <strain evidence="1">CB-2022</strain>
    </source>
</reference>
<dbReference type="Proteomes" id="UP000831701">
    <property type="component" value="Chromosome 21"/>
</dbReference>